<accession>A0A7J6MBF1</accession>
<proteinExistence type="predicted"/>
<gene>
    <name evidence="1" type="ORF">FOL47_002982</name>
</gene>
<sequence>MELLNESTGNNAFEGALRSFMEGRLWEISVNQASPSWRWNMAASKRIGKSVEIEVGDVVLDEGRLRKVTPCMVGRFSLSSLMLPRETPIGKEIELGTLQGTDEIDERFVNEVWTDGLVEDEAEFFLATDARFRGKIRYRRLVAKPWDVNLTYELLPTRDVTPPKRNALLEFKLPAGSSGSIVHKALTGEGMKRL</sequence>
<name>A0A7J6MBF1_PERCH</name>
<organism evidence="1 2">
    <name type="scientific">Perkinsus chesapeaki</name>
    <name type="common">Clam parasite</name>
    <name type="synonym">Perkinsus andrewsi</name>
    <dbReference type="NCBI Taxonomy" id="330153"/>
    <lineage>
        <taxon>Eukaryota</taxon>
        <taxon>Sar</taxon>
        <taxon>Alveolata</taxon>
        <taxon>Perkinsozoa</taxon>
        <taxon>Perkinsea</taxon>
        <taxon>Perkinsida</taxon>
        <taxon>Perkinsidae</taxon>
        <taxon>Perkinsus</taxon>
    </lineage>
</organism>
<dbReference type="OrthoDB" id="26525at2759"/>
<dbReference type="AlphaFoldDB" id="A0A7J6MBF1"/>
<evidence type="ECO:0000313" key="1">
    <source>
        <dbReference type="EMBL" id="KAF4668520.1"/>
    </source>
</evidence>
<keyword evidence="2" id="KW-1185">Reference proteome</keyword>
<protein>
    <submittedName>
        <fullName evidence="1">Uncharacterized protein</fullName>
    </submittedName>
</protein>
<comment type="caution">
    <text evidence="1">The sequence shown here is derived from an EMBL/GenBank/DDBJ whole genome shotgun (WGS) entry which is preliminary data.</text>
</comment>
<dbReference type="Proteomes" id="UP000591131">
    <property type="component" value="Unassembled WGS sequence"/>
</dbReference>
<reference evidence="1 2" key="1">
    <citation type="submission" date="2020-04" db="EMBL/GenBank/DDBJ databases">
        <title>Perkinsus chesapeaki whole genome sequence.</title>
        <authorList>
            <person name="Bogema D.R."/>
        </authorList>
    </citation>
    <scope>NUCLEOTIDE SEQUENCE [LARGE SCALE GENOMIC DNA]</scope>
    <source>
        <strain evidence="1">ATCC PRA-425</strain>
    </source>
</reference>
<dbReference type="EMBL" id="JAAPAO010000189">
    <property type="protein sequence ID" value="KAF4668520.1"/>
    <property type="molecule type" value="Genomic_DNA"/>
</dbReference>
<evidence type="ECO:0000313" key="2">
    <source>
        <dbReference type="Proteomes" id="UP000591131"/>
    </source>
</evidence>